<sequence>MDRKVIDNLIGLLVGTVFLFINWPEFPLITEWTRDITGGNAIFEAVEMIMNDIGLILVLWFGARLLAGVLRNQREDK</sequence>
<proteinExistence type="predicted"/>
<reference evidence="2 3" key="1">
    <citation type="submission" date="2024-09" db="EMBL/GenBank/DDBJ databases">
        <authorList>
            <person name="Sun Q."/>
            <person name="Mori K."/>
        </authorList>
    </citation>
    <scope>NUCLEOTIDE SEQUENCE [LARGE SCALE GENOMIC DNA]</scope>
    <source>
        <strain evidence="2 3">CCM 4839</strain>
    </source>
</reference>
<feature type="transmembrane region" description="Helical" evidence="1">
    <location>
        <begin position="5"/>
        <end position="23"/>
    </location>
</feature>
<dbReference type="EMBL" id="JBHLVF010000037">
    <property type="protein sequence ID" value="MFC0393975.1"/>
    <property type="molecule type" value="Genomic_DNA"/>
</dbReference>
<keyword evidence="1" id="KW-0812">Transmembrane</keyword>
<protein>
    <submittedName>
        <fullName evidence="2">Uncharacterized protein</fullName>
    </submittedName>
</protein>
<dbReference type="Proteomes" id="UP001589818">
    <property type="component" value="Unassembled WGS sequence"/>
</dbReference>
<keyword evidence="3" id="KW-1185">Reference proteome</keyword>
<dbReference type="RefSeq" id="WP_204822035.1">
    <property type="nucleotide sequence ID" value="NZ_JANHOF010000023.1"/>
</dbReference>
<evidence type="ECO:0000256" key="1">
    <source>
        <dbReference type="SAM" id="Phobius"/>
    </source>
</evidence>
<feature type="transmembrane region" description="Helical" evidence="1">
    <location>
        <begin position="53"/>
        <end position="70"/>
    </location>
</feature>
<keyword evidence="1" id="KW-1133">Transmembrane helix</keyword>
<organism evidence="2 3">
    <name type="scientific">Paenibacillus mendelii</name>
    <dbReference type="NCBI Taxonomy" id="206163"/>
    <lineage>
        <taxon>Bacteria</taxon>
        <taxon>Bacillati</taxon>
        <taxon>Bacillota</taxon>
        <taxon>Bacilli</taxon>
        <taxon>Bacillales</taxon>
        <taxon>Paenibacillaceae</taxon>
        <taxon>Paenibacillus</taxon>
    </lineage>
</organism>
<evidence type="ECO:0000313" key="3">
    <source>
        <dbReference type="Proteomes" id="UP001589818"/>
    </source>
</evidence>
<comment type="caution">
    <text evidence="2">The sequence shown here is derived from an EMBL/GenBank/DDBJ whole genome shotgun (WGS) entry which is preliminary data.</text>
</comment>
<gene>
    <name evidence="2" type="ORF">ACFFJ8_21705</name>
</gene>
<name>A0ABV6JDK7_9BACL</name>
<keyword evidence="1" id="KW-0472">Membrane</keyword>
<accession>A0ABV6JDK7</accession>
<evidence type="ECO:0000313" key="2">
    <source>
        <dbReference type="EMBL" id="MFC0393975.1"/>
    </source>
</evidence>